<dbReference type="CDD" id="cd11364">
    <property type="entry name" value="RNase_PH_PNPase_2"/>
    <property type="match status" value="1"/>
</dbReference>
<dbReference type="GO" id="GO:0004654">
    <property type="term" value="F:polyribonucleotide nucleotidyltransferase activity"/>
    <property type="evidence" value="ECO:0007669"/>
    <property type="project" value="UniProtKB-UniRule"/>
</dbReference>
<dbReference type="InterPro" id="IPR020568">
    <property type="entry name" value="Ribosomal_Su5_D2-typ_SF"/>
</dbReference>
<dbReference type="Pfam" id="PF00013">
    <property type="entry name" value="KH_1"/>
    <property type="match status" value="1"/>
</dbReference>
<evidence type="ECO:0000256" key="6">
    <source>
        <dbReference type="ARBA" id="ARBA00022723"/>
    </source>
</evidence>
<dbReference type="Gene3D" id="2.40.50.140">
    <property type="entry name" value="Nucleic acid-binding proteins"/>
    <property type="match status" value="1"/>
</dbReference>
<dbReference type="NCBIfam" id="NF008805">
    <property type="entry name" value="PRK11824.1"/>
    <property type="match status" value="1"/>
</dbReference>
<dbReference type="GO" id="GO:0005829">
    <property type="term" value="C:cytosol"/>
    <property type="evidence" value="ECO:0007669"/>
    <property type="project" value="UniProtKB-ARBA"/>
</dbReference>
<dbReference type="FunFam" id="3.30.230.70:FF:000001">
    <property type="entry name" value="Polyribonucleotide nucleotidyltransferase"/>
    <property type="match status" value="1"/>
</dbReference>
<accession>A0AAN2BJX8</accession>
<evidence type="ECO:0000256" key="9">
    <source>
        <dbReference type="HAMAP-Rule" id="MF_01595"/>
    </source>
</evidence>
<dbReference type="GO" id="GO:0006402">
    <property type="term" value="P:mRNA catabolic process"/>
    <property type="evidence" value="ECO:0007669"/>
    <property type="project" value="UniProtKB-UniRule"/>
</dbReference>
<dbReference type="InterPro" id="IPR012162">
    <property type="entry name" value="PNPase"/>
</dbReference>
<dbReference type="InterPro" id="IPR001247">
    <property type="entry name" value="ExoRNase_PH_dom1"/>
</dbReference>
<dbReference type="Pfam" id="PF00575">
    <property type="entry name" value="S1"/>
    <property type="match status" value="1"/>
</dbReference>
<dbReference type="PROSITE" id="PS50084">
    <property type="entry name" value="KH_TYPE_1"/>
    <property type="match status" value="1"/>
</dbReference>
<sequence>MNPVIKQFQYGDSTVTLETGRIARQATGAVLASVGETRVLCTVVGAKSAKPGQDFFPLSVHYQEKAYAAGKIPGGFFKREARPSEKETLTSRLIDRPIRPLFPNGFLNEVQVICTVISAEKDVDPDICAMIGVSAALSISGIPFNGPIGAARVGYTQAGGYSLNPSYSALAESELDMVVAGTKDAVLMVESEANELPEDIMLGAVLYAHQEMQAVVAAVSELVKDAGKPRWEWAAEEVNTALYGKIQETFAESVATAYQITDKAKRYERLGELRQQAVSELALEDSGIDADDVSGLFAKLEKTTVRNAVVEGKPRIDGRDGKTVRGLQVEVGVLPKAHGSALFTRGETQALVVATLGSARDAQTIDALEGERKDNFMLHYNFPPYSVGECGRMGATGRREIGHGRLARRGVAAMLPNADDFPYTMRVVSEITESNGSSSMASVCGASLALMDAGVPLKAPVAGIAMGLVKEGDKFAVLTDILGDEDHLGDMDFKVAGTADGITALQMDIKIEGITEEIMDIALEQALSARLHILAEMNKIIAAPRKDLSDSAPQYHTMKVDSDKIRDIIGKGGATIRALTEETGASIDINDDGTVKIYASDGEGLKAAIERIEAITAEAEIGATYEGKVVRIVDFGAFVNFLPGKDGLVHISQIAHERVNAVADYLEEGQMVKVKCLDVDNRGRIKLSIKETLPAPEPKEEAPAEDASE</sequence>
<dbReference type="InterPro" id="IPR036456">
    <property type="entry name" value="PNPase_PH_RNA-bd_sf"/>
</dbReference>
<dbReference type="PIRSF" id="PIRSF005499">
    <property type="entry name" value="PNPase"/>
    <property type="match status" value="1"/>
</dbReference>
<evidence type="ECO:0000256" key="3">
    <source>
        <dbReference type="ARBA" id="ARBA00022490"/>
    </source>
</evidence>
<dbReference type="InterPro" id="IPR004087">
    <property type="entry name" value="KH_dom"/>
</dbReference>
<dbReference type="PANTHER" id="PTHR11252:SF0">
    <property type="entry name" value="POLYRIBONUCLEOTIDE NUCLEOTIDYLTRANSFERASE 1, MITOCHONDRIAL"/>
    <property type="match status" value="1"/>
</dbReference>
<dbReference type="SUPFAM" id="SSF54791">
    <property type="entry name" value="Eukaryotic type KH-domain (KH-domain type I)"/>
    <property type="match status" value="1"/>
</dbReference>
<dbReference type="Gene3D" id="3.30.1370.10">
    <property type="entry name" value="K Homology domain, type 1"/>
    <property type="match status" value="1"/>
</dbReference>
<dbReference type="NCBIfam" id="TIGR03591">
    <property type="entry name" value="polynuc_phos"/>
    <property type="match status" value="1"/>
</dbReference>
<dbReference type="SUPFAM" id="SSF55666">
    <property type="entry name" value="Ribonuclease PH domain 2-like"/>
    <property type="match status" value="2"/>
</dbReference>
<evidence type="ECO:0000259" key="11">
    <source>
        <dbReference type="PROSITE" id="PS50126"/>
    </source>
</evidence>
<dbReference type="InterPro" id="IPR015847">
    <property type="entry name" value="ExoRNase_PH_dom2"/>
</dbReference>
<comment type="catalytic activity">
    <reaction evidence="9">
        <text>RNA(n+1) + phosphate = RNA(n) + a ribonucleoside 5'-diphosphate</text>
        <dbReference type="Rhea" id="RHEA:22096"/>
        <dbReference type="Rhea" id="RHEA-COMP:14527"/>
        <dbReference type="Rhea" id="RHEA-COMP:17342"/>
        <dbReference type="ChEBI" id="CHEBI:43474"/>
        <dbReference type="ChEBI" id="CHEBI:57930"/>
        <dbReference type="ChEBI" id="CHEBI:140395"/>
        <dbReference type="EC" id="2.7.7.8"/>
    </reaction>
</comment>
<dbReference type="CDD" id="cd04472">
    <property type="entry name" value="S1_PNPase"/>
    <property type="match status" value="1"/>
</dbReference>
<dbReference type="SMART" id="SM00322">
    <property type="entry name" value="KH"/>
    <property type="match status" value="1"/>
</dbReference>
<dbReference type="SMART" id="SM00316">
    <property type="entry name" value="S1"/>
    <property type="match status" value="1"/>
</dbReference>
<evidence type="ECO:0000256" key="7">
    <source>
        <dbReference type="ARBA" id="ARBA00022842"/>
    </source>
</evidence>
<dbReference type="FunFam" id="3.30.1370.10:FF:000001">
    <property type="entry name" value="Polyribonucleotide nucleotidyltransferase"/>
    <property type="match status" value="1"/>
</dbReference>
<dbReference type="SUPFAM" id="SSF46915">
    <property type="entry name" value="Polynucleotide phosphorylase/guanosine pentaphosphate synthase (PNPase/GPSI), domain 3"/>
    <property type="match status" value="1"/>
</dbReference>
<dbReference type="InterPro" id="IPR036345">
    <property type="entry name" value="ExoRNase_PH_dom2_sf"/>
</dbReference>
<dbReference type="CDD" id="cd02393">
    <property type="entry name" value="KH-I_PNPase"/>
    <property type="match status" value="1"/>
</dbReference>
<evidence type="ECO:0000313" key="12">
    <source>
        <dbReference type="EMBL" id="BCD97426.1"/>
    </source>
</evidence>
<dbReference type="AlphaFoldDB" id="A0AAN2BJX8"/>
<gene>
    <name evidence="9" type="primary">pnp</name>
    <name evidence="12" type="ORF">MARGE09_P1627</name>
</gene>
<dbReference type="CDD" id="cd11363">
    <property type="entry name" value="RNase_PH_PNPase_1"/>
    <property type="match status" value="1"/>
</dbReference>
<dbReference type="GO" id="GO:0000287">
    <property type="term" value="F:magnesium ion binding"/>
    <property type="evidence" value="ECO:0007669"/>
    <property type="project" value="UniProtKB-UniRule"/>
</dbReference>
<dbReference type="InterPro" id="IPR015848">
    <property type="entry name" value="PNPase_PH_RNA-bd_bac/org-type"/>
</dbReference>
<dbReference type="FunFam" id="2.40.50.140:FF:000023">
    <property type="entry name" value="Polyribonucleotide nucleotidyltransferase"/>
    <property type="match status" value="1"/>
</dbReference>
<dbReference type="InterPro" id="IPR003029">
    <property type="entry name" value="S1_domain"/>
</dbReference>
<keyword evidence="5 9" id="KW-0548">Nucleotidyltransferase</keyword>
<evidence type="ECO:0000256" key="5">
    <source>
        <dbReference type="ARBA" id="ARBA00022695"/>
    </source>
</evidence>
<evidence type="ECO:0000313" key="13">
    <source>
        <dbReference type="Proteomes" id="UP001320119"/>
    </source>
</evidence>
<dbReference type="InterPro" id="IPR027408">
    <property type="entry name" value="PNPase/RNase_PH_dom_sf"/>
</dbReference>
<comment type="subunit">
    <text evidence="9">Component of the RNA degradosome, which is a multiprotein complex involved in RNA processing and mRNA degradation.</text>
</comment>
<keyword evidence="3 9" id="KW-0963">Cytoplasm</keyword>
<dbReference type="RefSeq" id="WP_236986895.1">
    <property type="nucleotide sequence ID" value="NZ_AP023086.1"/>
</dbReference>
<protein>
    <recommendedName>
        <fullName evidence="9">Polyribonucleotide nucleotidyltransferase</fullName>
        <ecNumber evidence="9">2.7.7.8</ecNumber>
    </recommendedName>
    <alternativeName>
        <fullName evidence="9">Polynucleotide phosphorylase</fullName>
        <shortName evidence="9">PNPase</shortName>
    </alternativeName>
</protein>
<evidence type="ECO:0000256" key="1">
    <source>
        <dbReference type="ARBA" id="ARBA00004496"/>
    </source>
</evidence>
<dbReference type="Pfam" id="PF03726">
    <property type="entry name" value="PNPase"/>
    <property type="match status" value="1"/>
</dbReference>
<dbReference type="InterPro" id="IPR012340">
    <property type="entry name" value="NA-bd_OB-fold"/>
</dbReference>
<dbReference type="InterPro" id="IPR004088">
    <property type="entry name" value="KH_dom_type_1"/>
</dbReference>
<comment type="function">
    <text evidence="9">Involved in mRNA degradation. Catalyzes the phosphorolysis of single-stranded polyribonucleotides processively in the 3'- to 5'-direction.</text>
</comment>
<keyword evidence="6 9" id="KW-0479">Metal-binding</keyword>
<keyword evidence="8 9" id="KW-0694">RNA-binding</keyword>
<evidence type="ECO:0000256" key="10">
    <source>
        <dbReference type="SAM" id="MobiDB-lite"/>
    </source>
</evidence>
<feature type="domain" description="S1 motif" evidence="11">
    <location>
        <begin position="622"/>
        <end position="690"/>
    </location>
</feature>
<name>A0AAN2BJX8_9GAMM</name>
<dbReference type="Gene3D" id="3.30.230.70">
    <property type="entry name" value="GHMP Kinase, N-terminal domain"/>
    <property type="match status" value="2"/>
</dbReference>
<dbReference type="SUPFAM" id="SSF50249">
    <property type="entry name" value="Nucleic acid-binding proteins"/>
    <property type="match status" value="1"/>
</dbReference>
<comment type="cofactor">
    <cofactor evidence="9">
        <name>Mg(2+)</name>
        <dbReference type="ChEBI" id="CHEBI:18420"/>
    </cofactor>
</comment>
<proteinExistence type="inferred from homology"/>
<dbReference type="GO" id="GO:0000175">
    <property type="term" value="F:3'-5'-RNA exonuclease activity"/>
    <property type="evidence" value="ECO:0007669"/>
    <property type="project" value="TreeGrafter"/>
</dbReference>
<dbReference type="PANTHER" id="PTHR11252">
    <property type="entry name" value="POLYRIBONUCLEOTIDE NUCLEOTIDYLTRANSFERASE"/>
    <property type="match status" value="1"/>
</dbReference>
<dbReference type="PROSITE" id="PS50126">
    <property type="entry name" value="S1"/>
    <property type="match status" value="1"/>
</dbReference>
<dbReference type="KEGG" id="marq:MARGE09_P1627"/>
<dbReference type="EMBL" id="AP023086">
    <property type="protein sequence ID" value="BCD97426.1"/>
    <property type="molecule type" value="Genomic_DNA"/>
</dbReference>
<dbReference type="Pfam" id="PF03725">
    <property type="entry name" value="RNase_PH_C"/>
    <property type="match status" value="2"/>
</dbReference>
<reference evidence="12 13" key="1">
    <citation type="journal article" date="2022" name="IScience">
        <title>An ultrasensitive nanofiber-based assay for enzymatic hydrolysis and deep-sea microbial degradation of cellulose.</title>
        <authorList>
            <person name="Tsudome M."/>
            <person name="Tachioka M."/>
            <person name="Miyazaki M."/>
            <person name="Uchimura K."/>
            <person name="Tsuda M."/>
            <person name="Takaki Y."/>
            <person name="Deguchi S."/>
        </authorList>
    </citation>
    <scope>NUCLEOTIDE SEQUENCE [LARGE SCALE GENOMIC DNA]</scope>
    <source>
        <strain evidence="12 13">GE09</strain>
    </source>
</reference>
<feature type="region of interest" description="Disordered" evidence="10">
    <location>
        <begin position="690"/>
        <end position="709"/>
    </location>
</feature>
<comment type="subcellular location">
    <subcellularLocation>
        <location evidence="1 9">Cytoplasm</location>
    </subcellularLocation>
</comment>
<feature type="binding site" evidence="9">
    <location>
        <position position="492"/>
    </location>
    <ligand>
        <name>Mg(2+)</name>
        <dbReference type="ChEBI" id="CHEBI:18420"/>
    </ligand>
</feature>
<evidence type="ECO:0000256" key="2">
    <source>
        <dbReference type="ARBA" id="ARBA00007404"/>
    </source>
</evidence>
<dbReference type="GO" id="GO:0006396">
    <property type="term" value="P:RNA processing"/>
    <property type="evidence" value="ECO:0007669"/>
    <property type="project" value="InterPro"/>
</dbReference>
<organism evidence="12 13">
    <name type="scientific">Marinagarivorans cellulosilyticus</name>
    <dbReference type="NCBI Taxonomy" id="2721545"/>
    <lineage>
        <taxon>Bacteria</taxon>
        <taxon>Pseudomonadati</taxon>
        <taxon>Pseudomonadota</taxon>
        <taxon>Gammaproteobacteria</taxon>
        <taxon>Cellvibrionales</taxon>
        <taxon>Cellvibrionaceae</taxon>
        <taxon>Marinagarivorans</taxon>
    </lineage>
</organism>
<dbReference type="GO" id="GO:0003723">
    <property type="term" value="F:RNA binding"/>
    <property type="evidence" value="ECO:0007669"/>
    <property type="project" value="UniProtKB-UniRule"/>
</dbReference>
<dbReference type="HAMAP" id="MF_01595">
    <property type="entry name" value="PNPase"/>
    <property type="match status" value="1"/>
</dbReference>
<evidence type="ECO:0000256" key="8">
    <source>
        <dbReference type="ARBA" id="ARBA00022884"/>
    </source>
</evidence>
<dbReference type="EC" id="2.7.7.8" evidence="9"/>
<keyword evidence="13" id="KW-1185">Reference proteome</keyword>
<comment type="similarity">
    <text evidence="2 9">Belongs to the polyribonucleotide nucleotidyltransferase family.</text>
</comment>
<dbReference type="Pfam" id="PF01138">
    <property type="entry name" value="RNase_PH"/>
    <property type="match status" value="2"/>
</dbReference>
<evidence type="ECO:0000256" key="4">
    <source>
        <dbReference type="ARBA" id="ARBA00022679"/>
    </source>
</evidence>
<keyword evidence="4 9" id="KW-0808">Transferase</keyword>
<dbReference type="FunFam" id="3.30.230.70:FF:000002">
    <property type="entry name" value="Polyribonucleotide nucleotidyltransferase"/>
    <property type="match status" value="1"/>
</dbReference>
<dbReference type="InterPro" id="IPR036612">
    <property type="entry name" value="KH_dom_type_1_sf"/>
</dbReference>
<dbReference type="Proteomes" id="UP001320119">
    <property type="component" value="Chromosome"/>
</dbReference>
<dbReference type="SUPFAM" id="SSF54211">
    <property type="entry name" value="Ribosomal protein S5 domain 2-like"/>
    <property type="match status" value="2"/>
</dbReference>
<keyword evidence="7 9" id="KW-0460">Magnesium</keyword>
<feature type="binding site" evidence="9">
    <location>
        <position position="486"/>
    </location>
    <ligand>
        <name>Mg(2+)</name>
        <dbReference type="ChEBI" id="CHEBI:18420"/>
    </ligand>
</feature>